<name>A0A1A9GKH6_9ACTN</name>
<keyword evidence="2" id="KW-1185">Reference proteome</keyword>
<evidence type="ECO:0000313" key="2">
    <source>
        <dbReference type="Proteomes" id="UP000077868"/>
    </source>
</evidence>
<dbReference type="KEGG" id="ndk:I601_2429"/>
<evidence type="ECO:0008006" key="3">
    <source>
        <dbReference type="Google" id="ProtNLM"/>
    </source>
</evidence>
<dbReference type="RefSeq" id="WP_068109936.1">
    <property type="nucleotide sequence ID" value="NZ_CP015079.1"/>
</dbReference>
<dbReference type="Gene3D" id="1.50.10.20">
    <property type="match status" value="1"/>
</dbReference>
<dbReference type="PATRIC" id="fig|1300347.3.peg.2422"/>
<proteinExistence type="predicted"/>
<dbReference type="AlphaFoldDB" id="A0A1A9GKH6"/>
<dbReference type="SUPFAM" id="SSF81853">
    <property type="entry name" value="Family 10 polysaccharide lyase"/>
    <property type="match status" value="1"/>
</dbReference>
<dbReference type="OrthoDB" id="4842970at2"/>
<dbReference type="Proteomes" id="UP000077868">
    <property type="component" value="Chromosome"/>
</dbReference>
<dbReference type="STRING" id="1300347.I601_2429"/>
<protein>
    <recommendedName>
        <fullName evidence="3">Prenyltransferase and squalene oxidase repeat protein</fullName>
    </recommendedName>
</protein>
<dbReference type="EMBL" id="CP015079">
    <property type="protein sequence ID" value="ANH38847.1"/>
    <property type="molecule type" value="Genomic_DNA"/>
</dbReference>
<organism evidence="1 2">
    <name type="scientific">Nocardioides dokdonensis FR1436</name>
    <dbReference type="NCBI Taxonomy" id="1300347"/>
    <lineage>
        <taxon>Bacteria</taxon>
        <taxon>Bacillati</taxon>
        <taxon>Actinomycetota</taxon>
        <taxon>Actinomycetes</taxon>
        <taxon>Propionibacteriales</taxon>
        <taxon>Nocardioidaceae</taxon>
        <taxon>Nocardioides</taxon>
    </lineage>
</organism>
<sequence>MQSWRTRLAALVAAATVVVAAVLLWPSGTDDPDESQGPPTSAPEAVEPGLAADWLTAQLTDGLVHNDQYDIDDHGLSIDVALALHAQGGHDATVEEISDALAGEVDAYTRGGTKDLYSGSVAKLASFATRTGADPGSFGGVDLLERLEGLVSTRPVSAGRFEDRSAAGDFANTIGQAFGAHALTEAGSPLAAPVTAYLLEQQCEGGGFRLLLTEDKTARDQSCAADAATPEVDATALVVLALLEIRDPTDEVLDAVDGAQSWLLEQQRADGSLPGSANATGLAGWVFGRLGSCDPAQQAAQSLGDLQVPAGEPEAGAVAYAPPALDALPASGRITTRERDQWRRATAQAAPALEHLRPTRCEAGATALPGCDPDTEIAVVVEYRDLGGPDRPDLSSCVASDAAVASELLLEAGVELTTARTVPGFVCRVDGVPADDPCVTAAPADAYWGVWWADDATGWTYSTLGVDQLEVPVGGSVAMVWDDEEGDVAPAGGAGAP</sequence>
<reference evidence="1 2" key="1">
    <citation type="submission" date="2016-03" db="EMBL/GenBank/DDBJ databases">
        <title>Complete genome sequence of a soil Actinobacterium, Nocardioides dokdonensis FR1436.</title>
        <authorList>
            <person name="Kwon S.-K."/>
            <person name="Kim K."/>
            <person name="Kim J.F."/>
        </authorList>
    </citation>
    <scope>NUCLEOTIDE SEQUENCE [LARGE SCALE GENOMIC DNA]</scope>
    <source>
        <strain evidence="1 2">FR1436</strain>
    </source>
</reference>
<gene>
    <name evidence="1" type="ORF">I601_2429</name>
</gene>
<evidence type="ECO:0000313" key="1">
    <source>
        <dbReference type="EMBL" id="ANH38847.1"/>
    </source>
</evidence>
<accession>A0A1A9GKH6</accession>